<dbReference type="GO" id="GO:0006310">
    <property type="term" value="P:DNA recombination"/>
    <property type="evidence" value="ECO:0007669"/>
    <property type="project" value="UniProtKB-KW"/>
</dbReference>
<dbReference type="InterPro" id="IPR013762">
    <property type="entry name" value="Integrase-like_cat_sf"/>
</dbReference>
<dbReference type="OrthoDB" id="9801717at2"/>
<evidence type="ECO:0000313" key="4">
    <source>
        <dbReference type="EMBL" id="TFD75189.1"/>
    </source>
</evidence>
<name>A0A4Y8KN25_9MICO</name>
<dbReference type="InterPro" id="IPR010998">
    <property type="entry name" value="Integrase_recombinase_N"/>
</dbReference>
<dbReference type="Gene3D" id="1.10.443.10">
    <property type="entry name" value="Intergrase catalytic core"/>
    <property type="match status" value="1"/>
</dbReference>
<dbReference type="EMBL" id="SOHQ01000045">
    <property type="protein sequence ID" value="TFD75189.1"/>
    <property type="molecule type" value="Genomic_DNA"/>
</dbReference>
<dbReference type="InterPro" id="IPR011010">
    <property type="entry name" value="DNA_brk_join_enz"/>
</dbReference>
<sequence length="329" mass="36325">MSALAPTLQKFFTDRLLTQRQVSPATIAAYRDAFRLLLGFIAETKKLAPASLDFADLDAPTIGAFLTHLETERGNSVRSRNARLAAIHSLFKFAAFQHPEHADLISRVLSIPQKRFDRGIVAFLTKEEVEAILTVPDRGTWLGRRDHALLTVAVQTGLRVAELTGLRREDVVLTVGPHVRCFGKGRKQRSTPLTTGTVATLREWLKAHDAQPGSPLFPSLHGTPMSTDAIEWLVRKYATAAVSLCPSLATKHVTPHVLRHTAAMFLREAGVDISVIALWLGHESITSTQIYMHADLAVKQRALDKTTPLVVTPNRYHPPDSLLAYLDSL</sequence>
<dbReference type="GO" id="GO:0015074">
    <property type="term" value="P:DNA integration"/>
    <property type="evidence" value="ECO:0007669"/>
    <property type="project" value="UniProtKB-KW"/>
</dbReference>
<dbReference type="PANTHER" id="PTHR30349:SF81">
    <property type="entry name" value="TYROSINE RECOMBINASE XERC"/>
    <property type="match status" value="1"/>
</dbReference>
<dbReference type="PROSITE" id="PS51898">
    <property type="entry name" value="TYR_RECOMBINASE"/>
    <property type="match status" value="1"/>
</dbReference>
<dbReference type="Gene3D" id="1.10.150.130">
    <property type="match status" value="1"/>
</dbReference>
<dbReference type="InterPro" id="IPR044068">
    <property type="entry name" value="CB"/>
</dbReference>
<dbReference type="Pfam" id="PF02899">
    <property type="entry name" value="Phage_int_SAM_1"/>
    <property type="match status" value="1"/>
</dbReference>
<dbReference type="PROSITE" id="PS51900">
    <property type="entry name" value="CB"/>
    <property type="match status" value="1"/>
</dbReference>
<organism evidence="4 5">
    <name type="scientific">Cryobacterium psychrophilum</name>
    <dbReference type="NCBI Taxonomy" id="41988"/>
    <lineage>
        <taxon>Bacteria</taxon>
        <taxon>Bacillati</taxon>
        <taxon>Actinomycetota</taxon>
        <taxon>Actinomycetes</taxon>
        <taxon>Micrococcales</taxon>
        <taxon>Microbacteriaceae</taxon>
        <taxon>Cryobacterium</taxon>
    </lineage>
</organism>
<gene>
    <name evidence="4" type="ORF">E3T53_16460</name>
</gene>
<keyword evidence="1" id="KW-0229">DNA integration</keyword>
<dbReference type="PANTHER" id="PTHR30349">
    <property type="entry name" value="PHAGE INTEGRASE-RELATED"/>
    <property type="match status" value="1"/>
</dbReference>
<dbReference type="Pfam" id="PF00589">
    <property type="entry name" value="Phage_integrase"/>
    <property type="match status" value="1"/>
</dbReference>
<dbReference type="RefSeq" id="WP_134174900.1">
    <property type="nucleotide sequence ID" value="NZ_SODI01000001.1"/>
</dbReference>
<evidence type="ECO:0000256" key="2">
    <source>
        <dbReference type="ARBA" id="ARBA00023125"/>
    </source>
</evidence>
<evidence type="ECO:0000256" key="3">
    <source>
        <dbReference type="ARBA" id="ARBA00023172"/>
    </source>
</evidence>
<comment type="caution">
    <text evidence="4">The sequence shown here is derived from an EMBL/GenBank/DDBJ whole genome shotgun (WGS) entry which is preliminary data.</text>
</comment>
<keyword evidence="2" id="KW-0238">DNA-binding</keyword>
<reference evidence="4 5" key="1">
    <citation type="submission" date="2019-03" db="EMBL/GenBank/DDBJ databases">
        <title>Genomics of glacier-inhabiting Cryobacterium strains.</title>
        <authorList>
            <person name="Liu Q."/>
            <person name="Xin Y.-H."/>
        </authorList>
    </citation>
    <scope>NUCLEOTIDE SEQUENCE [LARGE SCALE GENOMIC DNA]</scope>
    <source>
        <strain evidence="4 5">CGMCC 1.4292</strain>
    </source>
</reference>
<dbReference type="InterPro" id="IPR050090">
    <property type="entry name" value="Tyrosine_recombinase_XerCD"/>
</dbReference>
<dbReference type="Proteomes" id="UP000298218">
    <property type="component" value="Unassembled WGS sequence"/>
</dbReference>
<evidence type="ECO:0000313" key="5">
    <source>
        <dbReference type="Proteomes" id="UP000298218"/>
    </source>
</evidence>
<evidence type="ECO:0000256" key="1">
    <source>
        <dbReference type="ARBA" id="ARBA00022908"/>
    </source>
</evidence>
<accession>A0A4Y8KN25</accession>
<keyword evidence="5" id="KW-1185">Reference proteome</keyword>
<dbReference type="GO" id="GO:0003677">
    <property type="term" value="F:DNA binding"/>
    <property type="evidence" value="ECO:0007669"/>
    <property type="project" value="UniProtKB-UniRule"/>
</dbReference>
<protein>
    <submittedName>
        <fullName evidence="4">Integrase</fullName>
    </submittedName>
</protein>
<dbReference type="AlphaFoldDB" id="A0A4Y8KN25"/>
<dbReference type="SUPFAM" id="SSF56349">
    <property type="entry name" value="DNA breaking-rejoining enzymes"/>
    <property type="match status" value="1"/>
</dbReference>
<dbReference type="InterPro" id="IPR004107">
    <property type="entry name" value="Integrase_SAM-like_N"/>
</dbReference>
<proteinExistence type="predicted"/>
<dbReference type="InterPro" id="IPR002104">
    <property type="entry name" value="Integrase_catalytic"/>
</dbReference>
<keyword evidence="3" id="KW-0233">DNA recombination</keyword>